<keyword evidence="12" id="KW-1185">Reference proteome</keyword>
<dbReference type="Gene3D" id="1.10.287.70">
    <property type="match status" value="1"/>
</dbReference>
<evidence type="ECO:0000256" key="3">
    <source>
        <dbReference type="ARBA" id="ARBA00022692"/>
    </source>
</evidence>
<evidence type="ECO:0000259" key="11">
    <source>
        <dbReference type="Pfam" id="PF00520"/>
    </source>
</evidence>
<proteinExistence type="predicted"/>
<keyword evidence="4" id="KW-0631">Potassium channel</keyword>
<evidence type="ECO:0000256" key="2">
    <source>
        <dbReference type="ARBA" id="ARBA00022538"/>
    </source>
</evidence>
<dbReference type="RefSeq" id="XP_039144086.1">
    <property type="nucleotide sequence ID" value="XM_039288152.1"/>
</dbReference>
<evidence type="ECO:0000313" key="13">
    <source>
        <dbReference type="RefSeq" id="XP_039144086.1"/>
    </source>
</evidence>
<keyword evidence="5" id="KW-0851">Voltage-gated channel</keyword>
<feature type="transmembrane region" description="Helical" evidence="10">
    <location>
        <begin position="102"/>
        <end position="120"/>
    </location>
</feature>
<evidence type="ECO:0000256" key="5">
    <source>
        <dbReference type="ARBA" id="ARBA00022882"/>
    </source>
</evidence>
<dbReference type="PANTHER" id="PTHR45743:SF2">
    <property type="entry name" value="POTASSIUM CHANNEL AKT1"/>
    <property type="match status" value="1"/>
</dbReference>
<feature type="transmembrane region" description="Helical" evidence="10">
    <location>
        <begin position="247"/>
        <end position="266"/>
    </location>
</feature>
<keyword evidence="5" id="KW-0406">Ion transport</keyword>
<dbReference type="Proteomes" id="UP001515500">
    <property type="component" value="Chromosome 17"/>
</dbReference>
<evidence type="ECO:0000313" key="12">
    <source>
        <dbReference type="Proteomes" id="UP001515500"/>
    </source>
</evidence>
<sequence>MGKPKLPRREKRFSMPVMCSVEREISIDGSHYSVSSGILPSLGAKSCRVVKLRRFIISPYDKRYRAWETFLIVLVAYTAWVSPFEIGFLDRPTGALAICDNLVNGFFIIDIIVTFFVAYLDRSTFLLVDNRKDIAWKYARSWLFLDFVSSVPSEFARIILPHQLRSYGFLNMLRLWRLRRVSALFARLEKDVNFNYFYVRVTKLTCVTLFVVHFAGCFFYLIGTKYPDPSQNMVALAVPNYHEQSLWVRYVTTIYWSITTLTTVGYGDLHAVNQRERIFVICFMIFNLGLTAYLIGNMTSLVVQMTGRTSKFVSSLF</sequence>
<accession>A0AB40CVI8</accession>
<evidence type="ECO:0000256" key="7">
    <source>
        <dbReference type="ARBA" id="ARBA00022989"/>
    </source>
</evidence>
<keyword evidence="8 10" id="KW-0472">Membrane</keyword>
<reference evidence="13" key="1">
    <citation type="submission" date="2025-08" db="UniProtKB">
        <authorList>
            <consortium name="RefSeq"/>
        </authorList>
    </citation>
    <scope>IDENTIFICATION</scope>
</reference>
<keyword evidence="6" id="KW-0630">Potassium</keyword>
<protein>
    <submittedName>
        <fullName evidence="13">Potassium channel AKT1-like</fullName>
    </submittedName>
</protein>
<feature type="transmembrane region" description="Helical" evidence="10">
    <location>
        <begin position="64"/>
        <end position="82"/>
    </location>
</feature>
<comment type="subcellular location">
    <subcellularLocation>
        <location evidence="1">Membrane</location>
        <topology evidence="1">Multi-pass membrane protein</topology>
    </subcellularLocation>
</comment>
<dbReference type="InterPro" id="IPR045319">
    <property type="entry name" value="KAT/AKT"/>
</dbReference>
<dbReference type="GeneID" id="120281293"/>
<dbReference type="GO" id="GO:0005249">
    <property type="term" value="F:voltage-gated potassium channel activity"/>
    <property type="evidence" value="ECO:0007669"/>
    <property type="project" value="InterPro"/>
</dbReference>
<dbReference type="Pfam" id="PF00520">
    <property type="entry name" value="Ion_trans"/>
    <property type="match status" value="1"/>
</dbReference>
<evidence type="ECO:0000256" key="6">
    <source>
        <dbReference type="ARBA" id="ARBA00022958"/>
    </source>
</evidence>
<name>A0AB40CVI8_DIOCR</name>
<keyword evidence="5" id="KW-0813">Transport</keyword>
<organism evidence="12 13">
    <name type="scientific">Dioscorea cayennensis subsp. rotundata</name>
    <name type="common">White Guinea yam</name>
    <name type="synonym">Dioscorea rotundata</name>
    <dbReference type="NCBI Taxonomy" id="55577"/>
    <lineage>
        <taxon>Eukaryota</taxon>
        <taxon>Viridiplantae</taxon>
        <taxon>Streptophyta</taxon>
        <taxon>Embryophyta</taxon>
        <taxon>Tracheophyta</taxon>
        <taxon>Spermatophyta</taxon>
        <taxon>Magnoliopsida</taxon>
        <taxon>Liliopsida</taxon>
        <taxon>Dioscoreales</taxon>
        <taxon>Dioscoreaceae</taxon>
        <taxon>Dioscorea</taxon>
    </lineage>
</organism>
<dbReference type="FunFam" id="1.10.287.70:FF:000123">
    <property type="entry name" value="Potassium channel KAT3"/>
    <property type="match status" value="1"/>
</dbReference>
<evidence type="ECO:0000256" key="10">
    <source>
        <dbReference type="SAM" id="Phobius"/>
    </source>
</evidence>
<dbReference type="AlphaFoldDB" id="A0AB40CVI8"/>
<evidence type="ECO:0000256" key="1">
    <source>
        <dbReference type="ARBA" id="ARBA00004141"/>
    </source>
</evidence>
<dbReference type="InterPro" id="IPR005821">
    <property type="entry name" value="Ion_trans_dom"/>
</dbReference>
<keyword evidence="7 10" id="KW-1133">Transmembrane helix</keyword>
<feature type="transmembrane region" description="Helical" evidence="10">
    <location>
        <begin position="278"/>
        <end position="296"/>
    </location>
</feature>
<feature type="transmembrane region" description="Helical" evidence="10">
    <location>
        <begin position="204"/>
        <end position="223"/>
    </location>
</feature>
<gene>
    <name evidence="13" type="primary">LOC120281293</name>
</gene>
<dbReference type="GO" id="GO:0034702">
    <property type="term" value="C:monoatomic ion channel complex"/>
    <property type="evidence" value="ECO:0007669"/>
    <property type="project" value="UniProtKB-KW"/>
</dbReference>
<dbReference type="SUPFAM" id="SSF81324">
    <property type="entry name" value="Voltage-gated potassium channels"/>
    <property type="match status" value="1"/>
</dbReference>
<feature type="domain" description="Ion transport" evidence="11">
    <location>
        <begin position="64"/>
        <end position="309"/>
    </location>
</feature>
<keyword evidence="3 10" id="KW-0812">Transmembrane</keyword>
<evidence type="ECO:0000256" key="9">
    <source>
        <dbReference type="ARBA" id="ARBA00023303"/>
    </source>
</evidence>
<dbReference type="PANTHER" id="PTHR45743">
    <property type="entry name" value="POTASSIUM CHANNEL AKT1"/>
    <property type="match status" value="1"/>
</dbReference>
<evidence type="ECO:0000256" key="4">
    <source>
        <dbReference type="ARBA" id="ARBA00022826"/>
    </source>
</evidence>
<dbReference type="InterPro" id="IPR003938">
    <property type="entry name" value="K_chnl_volt-dep_EAG/ELK/ERG"/>
</dbReference>
<keyword evidence="2" id="KW-0633">Potassium transport</keyword>
<dbReference type="PRINTS" id="PR01463">
    <property type="entry name" value="EAGCHANLFMLY"/>
</dbReference>
<keyword evidence="9" id="KW-0407">Ion channel</keyword>
<evidence type="ECO:0000256" key="8">
    <source>
        <dbReference type="ARBA" id="ARBA00023136"/>
    </source>
</evidence>